<keyword evidence="1" id="KW-1133">Transmembrane helix</keyword>
<keyword evidence="1" id="KW-0472">Membrane</keyword>
<evidence type="ECO:0000313" key="2">
    <source>
        <dbReference type="EMBL" id="MBW71094.1"/>
    </source>
</evidence>
<reference evidence="2" key="1">
    <citation type="submission" date="2018-01" db="EMBL/GenBank/DDBJ databases">
        <title>An insight into the sialome of Amazonian anophelines.</title>
        <authorList>
            <person name="Ribeiro J.M."/>
            <person name="Scarpassa V."/>
            <person name="Calvo E."/>
        </authorList>
    </citation>
    <scope>NUCLEOTIDE SEQUENCE</scope>
</reference>
<evidence type="ECO:0000256" key="1">
    <source>
        <dbReference type="SAM" id="Phobius"/>
    </source>
</evidence>
<organism evidence="2">
    <name type="scientific">Anopheles darlingi</name>
    <name type="common">Mosquito</name>
    <dbReference type="NCBI Taxonomy" id="43151"/>
    <lineage>
        <taxon>Eukaryota</taxon>
        <taxon>Metazoa</taxon>
        <taxon>Ecdysozoa</taxon>
        <taxon>Arthropoda</taxon>
        <taxon>Hexapoda</taxon>
        <taxon>Insecta</taxon>
        <taxon>Pterygota</taxon>
        <taxon>Neoptera</taxon>
        <taxon>Endopterygota</taxon>
        <taxon>Diptera</taxon>
        <taxon>Nematocera</taxon>
        <taxon>Culicoidea</taxon>
        <taxon>Culicidae</taxon>
        <taxon>Anophelinae</taxon>
        <taxon>Anopheles</taxon>
    </lineage>
</organism>
<feature type="transmembrane region" description="Helical" evidence="1">
    <location>
        <begin position="15"/>
        <end position="36"/>
    </location>
</feature>
<accession>A0A2M4D0I9</accession>
<dbReference type="AlphaFoldDB" id="A0A2M4D0I9"/>
<sequence>MPLAIVDAYAEADHVLVLILLIVLRITVVVVQCDIATHHQHQCFLRLGGVYRKQGYPFEATIGTQCHEQRKVDRKSLGKATHRCDAQHRVLVEVVG</sequence>
<proteinExistence type="predicted"/>
<name>A0A2M4D0I9_ANODA</name>
<keyword evidence="1" id="KW-0812">Transmembrane</keyword>
<protein>
    <submittedName>
        <fullName evidence="2">Uncharacterized protein</fullName>
    </submittedName>
</protein>
<dbReference type="EMBL" id="GGFL01006916">
    <property type="protein sequence ID" value="MBW71094.1"/>
    <property type="molecule type" value="Transcribed_RNA"/>
</dbReference>